<keyword evidence="2" id="KW-1185">Reference proteome</keyword>
<reference evidence="1" key="2">
    <citation type="submission" date="2015-06" db="UniProtKB">
        <authorList>
            <consortium name="EnsemblPlants"/>
        </authorList>
    </citation>
    <scope>IDENTIFICATION</scope>
    <source>
        <strain evidence="1">DM1-3 516 R44</strain>
    </source>
</reference>
<dbReference type="EnsemblPlants" id="PGSC0003DMT400088670">
    <property type="protein sequence ID" value="PGSC0003DMT400088670"/>
    <property type="gene ID" value="PGSC0003DMG400038241"/>
</dbReference>
<name>M1DGH0_SOLTU</name>
<proteinExistence type="predicted"/>
<reference evidence="2" key="1">
    <citation type="journal article" date="2011" name="Nature">
        <title>Genome sequence and analysis of the tuber crop potato.</title>
        <authorList>
            <consortium name="The Potato Genome Sequencing Consortium"/>
        </authorList>
    </citation>
    <scope>NUCLEOTIDE SEQUENCE [LARGE SCALE GENOMIC DNA]</scope>
    <source>
        <strain evidence="2">cv. DM1-3 516 R44</strain>
    </source>
</reference>
<dbReference type="AlphaFoldDB" id="M1DGH0"/>
<evidence type="ECO:0000313" key="1">
    <source>
        <dbReference type="EnsemblPlants" id="PGSC0003DMT400088670"/>
    </source>
</evidence>
<accession>M1DGH0</accession>
<evidence type="ECO:0000313" key="2">
    <source>
        <dbReference type="Proteomes" id="UP000011115"/>
    </source>
</evidence>
<dbReference type="Gramene" id="PGSC0003DMT400088670">
    <property type="protein sequence ID" value="PGSC0003DMT400088670"/>
    <property type="gene ID" value="PGSC0003DMG400038241"/>
</dbReference>
<protein>
    <submittedName>
        <fullName evidence="1">Uncharacterized protein</fullName>
    </submittedName>
</protein>
<sequence length="56" mass="6291">MDNPRTMDNGPLMASVDPTDSSVPIWHCDRLLEETKTLDIGLLRDDANLAAPWREP</sequence>
<organism evidence="1 2">
    <name type="scientific">Solanum tuberosum</name>
    <name type="common">Potato</name>
    <dbReference type="NCBI Taxonomy" id="4113"/>
    <lineage>
        <taxon>Eukaryota</taxon>
        <taxon>Viridiplantae</taxon>
        <taxon>Streptophyta</taxon>
        <taxon>Embryophyta</taxon>
        <taxon>Tracheophyta</taxon>
        <taxon>Spermatophyta</taxon>
        <taxon>Magnoliopsida</taxon>
        <taxon>eudicotyledons</taxon>
        <taxon>Gunneridae</taxon>
        <taxon>Pentapetalae</taxon>
        <taxon>asterids</taxon>
        <taxon>lamiids</taxon>
        <taxon>Solanales</taxon>
        <taxon>Solanaceae</taxon>
        <taxon>Solanoideae</taxon>
        <taxon>Solaneae</taxon>
        <taxon>Solanum</taxon>
    </lineage>
</organism>
<dbReference type="InParanoid" id="M1DGH0"/>
<dbReference type="Proteomes" id="UP000011115">
    <property type="component" value="Unassembled WGS sequence"/>
</dbReference>
<dbReference type="HOGENOM" id="CLU_3018082_0_0_1"/>
<dbReference type="PaxDb" id="4113-PGSC0003DMT400088670"/>